<dbReference type="STRING" id="195103.CPF_1958"/>
<dbReference type="eggNOG" id="COG0606">
    <property type="taxonomic scope" value="Bacteria"/>
</dbReference>
<dbReference type="InterPro" id="IPR027417">
    <property type="entry name" value="P-loop_NTPase"/>
</dbReference>
<dbReference type="HOGENOM" id="CLU_026145_1_1_9"/>
<dbReference type="NCBIfam" id="TIGR00368">
    <property type="entry name" value="YifB family Mg chelatase-like AAA ATPase"/>
    <property type="match status" value="1"/>
</dbReference>
<accession>A0A0H2YN50</accession>
<dbReference type="InterPro" id="IPR025943">
    <property type="entry name" value="Sigma_54_int_dom_ATP-bd_2"/>
</dbReference>
<organism evidence="3 4">
    <name type="scientific">Clostridium perfringens (strain ATCC 13124 / DSM 756 / JCM 1290 / NCIMB 6125 / NCTC 8237 / Type A)</name>
    <dbReference type="NCBI Taxonomy" id="195103"/>
    <lineage>
        <taxon>Bacteria</taxon>
        <taxon>Bacillati</taxon>
        <taxon>Bacillota</taxon>
        <taxon>Clostridia</taxon>
        <taxon>Eubacteriales</taxon>
        <taxon>Clostridiaceae</taxon>
        <taxon>Clostridium</taxon>
    </lineage>
</organism>
<evidence type="ECO:0000256" key="1">
    <source>
        <dbReference type="ARBA" id="ARBA00006354"/>
    </source>
</evidence>
<keyword evidence="4" id="KW-1185">Reference proteome</keyword>
<dbReference type="InterPro" id="IPR014721">
    <property type="entry name" value="Ribsml_uS5_D2-typ_fold_subgr"/>
</dbReference>
<dbReference type="Pfam" id="PF13335">
    <property type="entry name" value="Mg_chelatase_C"/>
    <property type="match status" value="1"/>
</dbReference>
<evidence type="ECO:0000313" key="3">
    <source>
        <dbReference type="EMBL" id="ABG82228.1"/>
    </source>
</evidence>
<dbReference type="InterPro" id="IPR004482">
    <property type="entry name" value="Mg_chelat-rel"/>
</dbReference>
<dbReference type="InterPro" id="IPR003593">
    <property type="entry name" value="AAA+_ATPase"/>
</dbReference>
<dbReference type="CDD" id="cd00009">
    <property type="entry name" value="AAA"/>
    <property type="match status" value="1"/>
</dbReference>
<dbReference type="SMART" id="SM00382">
    <property type="entry name" value="AAA"/>
    <property type="match status" value="1"/>
</dbReference>
<dbReference type="Pfam" id="PF13541">
    <property type="entry name" value="ChlI"/>
    <property type="match status" value="1"/>
</dbReference>
<dbReference type="InterPro" id="IPR000523">
    <property type="entry name" value="Mg_chelatse_chII-like_cat_dom"/>
</dbReference>
<proteinExistence type="inferred from homology"/>
<dbReference type="GO" id="GO:0005524">
    <property type="term" value="F:ATP binding"/>
    <property type="evidence" value="ECO:0007669"/>
    <property type="project" value="InterPro"/>
</dbReference>
<dbReference type="Gene3D" id="3.40.50.300">
    <property type="entry name" value="P-loop containing nucleotide triphosphate hydrolases"/>
    <property type="match status" value="1"/>
</dbReference>
<dbReference type="Proteomes" id="UP000001823">
    <property type="component" value="Chromosome"/>
</dbReference>
<name>A0A0H2YN50_CLOP1</name>
<feature type="domain" description="AAA+ ATPase" evidence="2">
    <location>
        <begin position="209"/>
        <end position="396"/>
    </location>
</feature>
<dbReference type="Gene3D" id="3.30.230.10">
    <property type="match status" value="1"/>
</dbReference>
<dbReference type="AlphaFoldDB" id="A0A0H2YN50"/>
<comment type="similarity">
    <text evidence="1">Belongs to the Mg-chelatase subunits D/I family. ComM subfamily.</text>
</comment>
<evidence type="ECO:0000259" key="2">
    <source>
        <dbReference type="SMART" id="SM00382"/>
    </source>
</evidence>
<dbReference type="KEGG" id="cpf:CPF_1958"/>
<reference evidence="3 4" key="1">
    <citation type="journal article" date="2006" name="Genome Res.">
        <title>Skewed genomic variability in strains of the toxigenic bacterial pathogen, Clostridium perfringens.</title>
        <authorList>
            <person name="Myers G.S."/>
            <person name="Rasko D.A."/>
            <person name="Cheung J.K."/>
            <person name="Ravel J."/>
            <person name="Seshadri R."/>
            <person name="Deboy R.T."/>
            <person name="Ren Q."/>
            <person name="Varga J."/>
            <person name="Awad M.M."/>
            <person name="Brinkac L.M."/>
            <person name="Daugherty S.C."/>
            <person name="Haft D.H."/>
            <person name="Dodson R.J."/>
            <person name="Madupu R."/>
            <person name="Nelson W.C."/>
            <person name="Rosovitz M.J."/>
            <person name="Sullivan S.A."/>
            <person name="Khouri H."/>
            <person name="Dimitrov G.I."/>
            <person name="Watkins K.L."/>
            <person name="Mulligan S."/>
            <person name="Benton J."/>
            <person name="Radune D."/>
            <person name="Fisher D.J."/>
            <person name="Atkins H.S."/>
            <person name="Hiscox T."/>
            <person name="Jost B.H."/>
            <person name="Billington S.J."/>
            <person name="Songer J.G."/>
            <person name="McClane B.A."/>
            <person name="Titball R.W."/>
            <person name="Rood J.I."/>
            <person name="Melville S.B."/>
            <person name="Paulsen I.T."/>
        </authorList>
    </citation>
    <scope>NUCLEOTIDE SEQUENCE [LARGE SCALE GENOMIC DNA]</scope>
    <source>
        <strain evidence="4">ATCC 13124 / DSM 756 / JCM 1290 / NCIMB 6125 / NCTC 8237 / S 107 / Type A</strain>
    </source>
</reference>
<dbReference type="InterPro" id="IPR020568">
    <property type="entry name" value="Ribosomal_Su5_D2-typ_SF"/>
</dbReference>
<dbReference type="InterPro" id="IPR045006">
    <property type="entry name" value="CHLI-like"/>
</dbReference>
<dbReference type="EMBL" id="CP000246">
    <property type="protein sequence ID" value="ABG82228.1"/>
    <property type="molecule type" value="Genomic_DNA"/>
</dbReference>
<dbReference type="PaxDb" id="195103-CPF_1958"/>
<dbReference type="PANTHER" id="PTHR32039">
    <property type="entry name" value="MAGNESIUM-CHELATASE SUBUNIT CHLI"/>
    <property type="match status" value="1"/>
</dbReference>
<dbReference type="SUPFAM" id="SSF52540">
    <property type="entry name" value="P-loop containing nucleoside triphosphate hydrolases"/>
    <property type="match status" value="1"/>
</dbReference>
<sequence length="507" mass="56948">MSISLKSSTLIGIEGVIVNIEVDISKGLPSFTLVGLADTSVREAKERVRAAILNSGYEFPLGRITVNLAPGNLRKVGTGFDLPIALAILIESGQIQREILENTVYLGELSLDGHIRSVNGALCSVISGVENNNDKFIIPMDNLRECSCVDNINLYGFSHLKEVVGFLTYRDVLPYKREEEICELKEDNSFNEICGQESAKRAMIIAAAGNHNVILQGPPGSGKTMLAKGVKSLLPELNKKEILETTRIYSVSGLLNNTKGKIERPFRNPHHTATRVSLIGGGRDLRVGEVTLAHNGILFLDELLEFDRRTLECLREPMENGEITISRNVGSVTYPAEVMLIGAFNPCPCGNYLSGYEGRICTCSEYERIKYRNRLSKAMLDRIDIFTSVRYASYNELNSSNKKENLEDIRNKIKEARERQKFRFKDLEITYNSQMKHSHIQSLIRLDEECHEVLNNIYTRFSLSSRALDRIIKLSRTIADMDGSEDIKKSNIYEALNYRKNLEGEVI</sequence>
<dbReference type="RefSeq" id="WP_003478266.1">
    <property type="nucleotide sequence ID" value="NC_008261.1"/>
</dbReference>
<dbReference type="SUPFAM" id="SSF54211">
    <property type="entry name" value="Ribosomal protein S5 domain 2-like"/>
    <property type="match status" value="1"/>
</dbReference>
<protein>
    <submittedName>
        <fullName evidence="3">Mg chelatase homolog</fullName>
    </submittedName>
</protein>
<dbReference type="InterPro" id="IPR025158">
    <property type="entry name" value="Mg_chelat-rel_C"/>
</dbReference>
<dbReference type="PANTHER" id="PTHR32039:SF7">
    <property type="entry name" value="COMPETENCE PROTEIN COMM"/>
    <property type="match status" value="1"/>
</dbReference>
<dbReference type="Pfam" id="PF01078">
    <property type="entry name" value="Mg_chelatase"/>
    <property type="match status" value="1"/>
</dbReference>
<evidence type="ECO:0000313" key="4">
    <source>
        <dbReference type="Proteomes" id="UP000001823"/>
    </source>
</evidence>
<dbReference type="PROSITE" id="PS00676">
    <property type="entry name" value="SIGMA54_INTERACT_2"/>
    <property type="match status" value="1"/>
</dbReference>
<gene>
    <name evidence="3" type="ordered locus">CPF_1958</name>
</gene>